<evidence type="ECO:0000256" key="2">
    <source>
        <dbReference type="SAM" id="Coils"/>
    </source>
</evidence>
<keyword evidence="5" id="KW-1185">Reference proteome</keyword>
<dbReference type="RefSeq" id="WP_382221415.1">
    <property type="nucleotide sequence ID" value="NZ_JBHTCA010000004.1"/>
</dbReference>
<name>A0ABW2QHX1_9BURK</name>
<feature type="domain" description="Phage capsid-like C-terminal" evidence="3">
    <location>
        <begin position="117"/>
        <end position="397"/>
    </location>
</feature>
<evidence type="ECO:0000313" key="5">
    <source>
        <dbReference type="Proteomes" id="UP001596501"/>
    </source>
</evidence>
<dbReference type="InterPro" id="IPR054612">
    <property type="entry name" value="Phage_capsid-like_C"/>
</dbReference>
<dbReference type="Pfam" id="PF05065">
    <property type="entry name" value="Phage_capsid"/>
    <property type="match status" value="1"/>
</dbReference>
<reference evidence="5" key="1">
    <citation type="journal article" date="2019" name="Int. J. Syst. Evol. Microbiol.">
        <title>The Global Catalogue of Microorganisms (GCM) 10K type strain sequencing project: providing services to taxonomists for standard genome sequencing and annotation.</title>
        <authorList>
            <consortium name="The Broad Institute Genomics Platform"/>
            <consortium name="The Broad Institute Genome Sequencing Center for Infectious Disease"/>
            <person name="Wu L."/>
            <person name="Ma J."/>
        </authorList>
    </citation>
    <scope>NUCLEOTIDE SEQUENCE [LARGE SCALE GENOMIC DNA]</scope>
    <source>
        <strain evidence="5">CGMCC 1.12371</strain>
    </source>
</reference>
<feature type="coiled-coil region" evidence="2">
    <location>
        <begin position="3"/>
        <end position="64"/>
    </location>
</feature>
<protein>
    <submittedName>
        <fullName evidence="4">Phage major capsid protein</fullName>
    </submittedName>
</protein>
<evidence type="ECO:0000259" key="3">
    <source>
        <dbReference type="Pfam" id="PF05065"/>
    </source>
</evidence>
<dbReference type="NCBIfam" id="TIGR01554">
    <property type="entry name" value="major_cap_HK97"/>
    <property type="match status" value="1"/>
</dbReference>
<evidence type="ECO:0000256" key="1">
    <source>
        <dbReference type="ARBA" id="ARBA00004328"/>
    </source>
</evidence>
<dbReference type="SUPFAM" id="SSF56563">
    <property type="entry name" value="Major capsid protein gp5"/>
    <property type="match status" value="1"/>
</dbReference>
<accession>A0ABW2QHX1</accession>
<dbReference type="EMBL" id="JBHTCA010000004">
    <property type="protein sequence ID" value="MFC7408719.1"/>
    <property type="molecule type" value="Genomic_DNA"/>
</dbReference>
<evidence type="ECO:0000313" key="4">
    <source>
        <dbReference type="EMBL" id="MFC7408719.1"/>
    </source>
</evidence>
<organism evidence="4 5">
    <name type="scientific">Hydrogenophaga atypica</name>
    <dbReference type="NCBI Taxonomy" id="249409"/>
    <lineage>
        <taxon>Bacteria</taxon>
        <taxon>Pseudomonadati</taxon>
        <taxon>Pseudomonadota</taxon>
        <taxon>Betaproteobacteria</taxon>
        <taxon>Burkholderiales</taxon>
        <taxon>Comamonadaceae</taxon>
        <taxon>Hydrogenophaga</taxon>
    </lineage>
</organism>
<gene>
    <name evidence="4" type="ORF">ACFQPB_07590</name>
</gene>
<dbReference type="Proteomes" id="UP001596501">
    <property type="component" value="Unassembled WGS sequence"/>
</dbReference>
<proteinExistence type="predicted"/>
<keyword evidence="2" id="KW-0175">Coiled coil</keyword>
<comment type="subcellular location">
    <subcellularLocation>
        <location evidence="1">Virion</location>
    </subcellularLocation>
</comment>
<comment type="caution">
    <text evidence="4">The sequence shown here is derived from an EMBL/GenBank/DDBJ whole genome shotgun (WGS) entry which is preliminary data.</text>
</comment>
<sequence length="402" mass="44180">MSIQALRERLASLKKQARNLLEETGSATWSAENKAKFDTLVDEAERVEQQIEAHQRLLDNEAENAFDNLPRNERKPAQQTDAQRAVDLFLRKMSKHLTAEESLLIRNTMSTTTGSEGGYTVQSTLASTFIEALKDYSGIRRVASRLVTENGADLSYPTTDGTAEEGEIIAQNTTANDADVTFGTVPLNVQKWSSKVITIPIELLQDTSIDILALVAQRVRDRIGRIQNRLMTADGTGTGQPYSLVGAAGVGKTGTTGQTTTVIYDDLVDLVDSIDPAYDDAAFKFMFGQTMRRTVRKIKDTAGRPIWTPSYDEGMSAKTPDLLLGYPVEINNAMPTPAANAKPISFGDHSKYMVRDAMEVTLFRFEDSAYMKKGQVGFLAWARAGGNLLDVNAVKTYRNSAT</sequence>
<dbReference type="InterPro" id="IPR024455">
    <property type="entry name" value="Phage_capsid"/>
</dbReference>